<evidence type="ECO:0000313" key="3">
    <source>
        <dbReference type="Proteomes" id="UP000094197"/>
    </source>
</evidence>
<dbReference type="KEGG" id="laj:A0128_01945"/>
<dbReference type="NCBIfam" id="NF007647">
    <property type="entry name" value="PRK10318.1-4"/>
    <property type="match status" value="1"/>
</dbReference>
<feature type="signal peptide" evidence="1">
    <location>
        <begin position="1"/>
        <end position="19"/>
    </location>
</feature>
<evidence type="ECO:0000313" key="2">
    <source>
        <dbReference type="EMBL" id="AOP32740.1"/>
    </source>
</evidence>
<keyword evidence="1" id="KW-0732">Signal</keyword>
<accession>A0A1D7UT03</accession>
<proteinExistence type="predicted"/>
<evidence type="ECO:0000256" key="1">
    <source>
        <dbReference type="SAM" id="SignalP"/>
    </source>
</evidence>
<reference evidence="2 3" key="1">
    <citation type="submission" date="2016-04" db="EMBL/GenBank/DDBJ databases">
        <title>Complete genome seqeunce of Leptospira alstonii serovar Room22.</title>
        <authorList>
            <person name="Nally J.E."/>
            <person name="Bayles D.O."/>
            <person name="Hurley D."/>
            <person name="Fanning S."/>
            <person name="McMahon B.J."/>
            <person name="Arent Z."/>
        </authorList>
    </citation>
    <scope>NUCLEOTIDE SEQUENCE [LARGE SCALE GENOMIC DNA]</scope>
    <source>
        <strain evidence="2 3">GWTS #1</strain>
    </source>
</reference>
<dbReference type="RefSeq" id="WP_069605989.1">
    <property type="nucleotide sequence ID" value="NZ_CP015217.1"/>
</dbReference>
<dbReference type="EMBL" id="CP015217">
    <property type="protein sequence ID" value="AOP32740.1"/>
    <property type="molecule type" value="Genomic_DNA"/>
</dbReference>
<name>A0A1D7UT03_9LEPT</name>
<dbReference type="AlphaFoldDB" id="A0A1D7UT03"/>
<keyword evidence="3" id="KW-1185">Reference proteome</keyword>
<dbReference type="Proteomes" id="UP000094197">
    <property type="component" value="Chromosome 1"/>
</dbReference>
<dbReference type="OrthoDB" id="344871at2"/>
<gene>
    <name evidence="2" type="ORF">A0128_01945</name>
</gene>
<organism evidence="2 3">
    <name type="scientific">Leptospira tipperaryensis</name>
    <dbReference type="NCBI Taxonomy" id="2564040"/>
    <lineage>
        <taxon>Bacteria</taxon>
        <taxon>Pseudomonadati</taxon>
        <taxon>Spirochaetota</taxon>
        <taxon>Spirochaetia</taxon>
        <taxon>Leptospirales</taxon>
        <taxon>Leptospiraceae</taxon>
        <taxon>Leptospira</taxon>
    </lineage>
</organism>
<sequence>MKKKLIWLFVSLLSFSIGAEDASNFQNDLNLLMNSLESCECKFIRNGAEHDPKEAREHMERKLKATDGKIQTIPSFIEYIGSKSSVTGKPYLVKFADGKTIESAVWLKGKWEEISKKKNEPAKAPKNKKK</sequence>
<protein>
    <submittedName>
        <fullName evidence="2">Uncharacterized protein</fullName>
    </submittedName>
</protein>
<feature type="chain" id="PRO_5009100328" evidence="1">
    <location>
        <begin position="20"/>
        <end position="130"/>
    </location>
</feature>
<dbReference type="Pfam" id="PF17263">
    <property type="entry name" value="DUF5329"/>
    <property type="match status" value="1"/>
</dbReference>
<dbReference type="InterPro" id="IPR035242">
    <property type="entry name" value="DUF5329"/>
</dbReference>